<evidence type="ECO:0000256" key="3">
    <source>
        <dbReference type="ARBA" id="ARBA00022475"/>
    </source>
</evidence>
<dbReference type="RefSeq" id="WP_047811029.1">
    <property type="nucleotide sequence ID" value="NZ_LDZY01000011.1"/>
</dbReference>
<evidence type="ECO:0000256" key="6">
    <source>
        <dbReference type="ARBA" id="ARBA00022723"/>
    </source>
</evidence>
<keyword evidence="12 14" id="KW-0472">Membrane</keyword>
<dbReference type="PATRIC" id="fig|476652.3.peg.3407"/>
<dbReference type="InterPro" id="IPR023234">
    <property type="entry name" value="NarG-like_domain"/>
</dbReference>
<dbReference type="STRING" id="476652.DEAC_c32260"/>
<dbReference type="PANTHER" id="PTHR30598:SF3">
    <property type="entry name" value="RESPIRATORY NITRATE REDUCTASE 1 GAMMA CHAIN"/>
    <property type="match status" value="1"/>
</dbReference>
<evidence type="ECO:0000256" key="8">
    <source>
        <dbReference type="ARBA" id="ARBA00022989"/>
    </source>
</evidence>
<keyword evidence="6" id="KW-0479">Metal-binding</keyword>
<keyword evidence="8 14" id="KW-1133">Transmembrane helix</keyword>
<evidence type="ECO:0000313" key="16">
    <source>
        <dbReference type="EMBL" id="KLU64898.1"/>
    </source>
</evidence>
<evidence type="ECO:0000259" key="15">
    <source>
        <dbReference type="Pfam" id="PF02665"/>
    </source>
</evidence>
<evidence type="ECO:0000313" key="17">
    <source>
        <dbReference type="Proteomes" id="UP000036356"/>
    </source>
</evidence>
<dbReference type="InterPro" id="IPR003816">
    <property type="entry name" value="Nitrate_red_gam"/>
</dbReference>
<evidence type="ECO:0000256" key="11">
    <source>
        <dbReference type="ARBA" id="ARBA00023063"/>
    </source>
</evidence>
<keyword evidence="5 14" id="KW-0812">Transmembrane</keyword>
<gene>
    <name evidence="16" type="primary">narX_2</name>
    <name evidence="16" type="ORF">DEAC_c32260</name>
</gene>
<proteinExistence type="predicted"/>
<evidence type="ECO:0000256" key="2">
    <source>
        <dbReference type="ARBA" id="ARBA00022448"/>
    </source>
</evidence>
<keyword evidence="10 13" id="KW-0408">Iron</keyword>
<feature type="transmembrane region" description="Helical" evidence="14">
    <location>
        <begin position="84"/>
        <end position="107"/>
    </location>
</feature>
<dbReference type="InterPro" id="IPR036197">
    <property type="entry name" value="NarG-like_sf"/>
</dbReference>
<dbReference type="EMBL" id="LDZY01000011">
    <property type="protein sequence ID" value="KLU64898.1"/>
    <property type="molecule type" value="Genomic_DNA"/>
</dbReference>
<evidence type="ECO:0000256" key="7">
    <source>
        <dbReference type="ARBA" id="ARBA00022982"/>
    </source>
</evidence>
<protein>
    <submittedName>
        <fullName evidence="16">Nitrate reductase-like protein NarX</fullName>
        <ecNumber evidence="16">1.7.99.4</ecNumber>
    </submittedName>
</protein>
<dbReference type="InterPro" id="IPR051936">
    <property type="entry name" value="Heme-iron_electron_transfer"/>
</dbReference>
<evidence type="ECO:0000256" key="1">
    <source>
        <dbReference type="ARBA" id="ARBA00004651"/>
    </source>
</evidence>
<keyword evidence="11" id="KW-0534">Nitrate assimilation</keyword>
<evidence type="ECO:0000256" key="14">
    <source>
        <dbReference type="SAM" id="Phobius"/>
    </source>
</evidence>
<feature type="transmembrane region" description="Helical" evidence="14">
    <location>
        <begin position="182"/>
        <end position="200"/>
    </location>
</feature>
<keyword evidence="9 16" id="KW-0560">Oxidoreductase</keyword>
<feature type="domain" description="NarG-like" evidence="15">
    <location>
        <begin position="3"/>
        <end position="223"/>
    </location>
</feature>
<sequence length="235" mass="26804">MWNQFWWVIFPYLMLALFVSGHIYRYNTDQLGWTAKSSEFLEKNYLKWGSILFHVGVLLVFGGHVAGLLIPKTFTDSIGISEKIFHASAITTGGAAGVITLIGIVLLSLRRLTVKRVRLTSSFTDLIVAILLLLIIAMGVYNTLGFNLLAKSDFNYRETVAPWLRGLLVFAPDPSLMKTVPLFFRLHIILGFALFGLWPFTRLVHVWSVPIEYFKRSYIIYRSHRQISRHAPKGK</sequence>
<comment type="caution">
    <text evidence="16">The sequence shown here is derived from an EMBL/GenBank/DDBJ whole genome shotgun (WGS) entry which is preliminary data.</text>
</comment>
<dbReference type="Gene3D" id="1.20.950.20">
    <property type="entry name" value="Transmembrane di-heme cytochromes, Chain C"/>
    <property type="match status" value="1"/>
</dbReference>
<dbReference type="SUPFAM" id="SSF103501">
    <property type="entry name" value="Respiratory nitrate reductase 1 gamma chain"/>
    <property type="match status" value="1"/>
</dbReference>
<dbReference type="GO" id="GO:0008940">
    <property type="term" value="F:nitrate reductase activity"/>
    <property type="evidence" value="ECO:0007669"/>
    <property type="project" value="InterPro"/>
</dbReference>
<reference evidence="16 17" key="1">
    <citation type="submission" date="2015-06" db="EMBL/GenBank/DDBJ databases">
        <title>Draft genome of the moderately acidophilic sulfate reducer Candidatus Desulfosporosinus acididurans strain M1.</title>
        <authorList>
            <person name="Poehlein A."/>
            <person name="Petzsch P."/>
            <person name="Johnson B.D."/>
            <person name="Schloemann M."/>
            <person name="Daniel R."/>
            <person name="Muehling M."/>
        </authorList>
    </citation>
    <scope>NUCLEOTIDE SEQUENCE [LARGE SCALE GENOMIC DNA]</scope>
    <source>
        <strain evidence="16 17">M1</strain>
    </source>
</reference>
<evidence type="ECO:0000256" key="4">
    <source>
        <dbReference type="ARBA" id="ARBA00022617"/>
    </source>
</evidence>
<feature type="binding site" description="axial binding residue" evidence="13">
    <location>
        <position position="187"/>
    </location>
    <ligand>
        <name>heme b</name>
        <dbReference type="ChEBI" id="CHEBI:60344"/>
        <label>2</label>
    </ligand>
    <ligandPart>
        <name>Fe</name>
        <dbReference type="ChEBI" id="CHEBI:18248"/>
    </ligandPart>
</feature>
<feature type="binding site" description="axial binding residue" evidence="13">
    <location>
        <position position="64"/>
    </location>
    <ligand>
        <name>heme b</name>
        <dbReference type="ChEBI" id="CHEBI:60344"/>
        <label>1</label>
    </ligand>
    <ligandPart>
        <name>Fe</name>
        <dbReference type="ChEBI" id="CHEBI:18248"/>
    </ligandPart>
</feature>
<keyword evidence="3" id="KW-1003">Cell membrane</keyword>
<dbReference type="GO" id="GO:0020037">
    <property type="term" value="F:heme binding"/>
    <property type="evidence" value="ECO:0007669"/>
    <property type="project" value="TreeGrafter"/>
</dbReference>
<keyword evidence="2" id="KW-0813">Transport</keyword>
<evidence type="ECO:0000256" key="12">
    <source>
        <dbReference type="ARBA" id="ARBA00023136"/>
    </source>
</evidence>
<dbReference type="GO" id="GO:0009325">
    <property type="term" value="C:nitrate reductase complex"/>
    <property type="evidence" value="ECO:0007669"/>
    <property type="project" value="InterPro"/>
</dbReference>
<dbReference type="Proteomes" id="UP000036356">
    <property type="component" value="Unassembled WGS sequence"/>
</dbReference>
<dbReference type="GO" id="GO:0005886">
    <property type="term" value="C:plasma membrane"/>
    <property type="evidence" value="ECO:0007669"/>
    <property type="project" value="UniProtKB-SubCell"/>
</dbReference>
<feature type="binding site" description="axial binding residue" evidence="13">
    <location>
        <position position="205"/>
    </location>
    <ligand>
        <name>heme b</name>
        <dbReference type="ChEBI" id="CHEBI:60344"/>
        <label>1</label>
    </ligand>
    <ligandPart>
        <name>Fe</name>
        <dbReference type="ChEBI" id="CHEBI:18248"/>
    </ligandPart>
</feature>
<dbReference type="GO" id="GO:0019645">
    <property type="term" value="P:anaerobic electron transport chain"/>
    <property type="evidence" value="ECO:0007669"/>
    <property type="project" value="TreeGrafter"/>
</dbReference>
<organism evidence="16 17">
    <name type="scientific">Desulfosporosinus acididurans</name>
    <dbReference type="NCBI Taxonomy" id="476652"/>
    <lineage>
        <taxon>Bacteria</taxon>
        <taxon>Bacillati</taxon>
        <taxon>Bacillota</taxon>
        <taxon>Clostridia</taxon>
        <taxon>Eubacteriales</taxon>
        <taxon>Desulfitobacteriaceae</taxon>
        <taxon>Desulfosporosinus</taxon>
    </lineage>
</organism>
<dbReference type="Pfam" id="PF02665">
    <property type="entry name" value="Nitrate_red_gam"/>
    <property type="match status" value="1"/>
</dbReference>
<comment type="subcellular location">
    <subcellularLocation>
        <location evidence="1">Cell membrane</location>
        <topology evidence="1">Multi-pass membrane protein</topology>
    </subcellularLocation>
</comment>
<feature type="binding site" description="axial binding residue" evidence="13">
    <location>
        <position position="54"/>
    </location>
    <ligand>
        <name>heme b</name>
        <dbReference type="ChEBI" id="CHEBI:60344"/>
        <label>1</label>
    </ligand>
    <ligandPart>
        <name>Fe</name>
        <dbReference type="ChEBI" id="CHEBI:18248"/>
    </ligandPart>
</feature>
<dbReference type="EC" id="1.7.99.4" evidence="16"/>
<evidence type="ECO:0000256" key="5">
    <source>
        <dbReference type="ARBA" id="ARBA00022692"/>
    </source>
</evidence>
<dbReference type="GO" id="GO:0046872">
    <property type="term" value="F:metal ion binding"/>
    <property type="evidence" value="ECO:0007669"/>
    <property type="project" value="UniProtKB-KW"/>
</dbReference>
<evidence type="ECO:0000256" key="10">
    <source>
        <dbReference type="ARBA" id="ARBA00023004"/>
    </source>
</evidence>
<feature type="transmembrane region" description="Helical" evidence="14">
    <location>
        <begin position="45"/>
        <end position="64"/>
    </location>
</feature>
<dbReference type="AlphaFoldDB" id="A0A0J1FPL4"/>
<evidence type="ECO:0000256" key="9">
    <source>
        <dbReference type="ARBA" id="ARBA00023002"/>
    </source>
</evidence>
<dbReference type="PANTHER" id="PTHR30598">
    <property type="entry name" value="NITRATE REDUCTASE PRIVATE CHAPERONE, REDOX ENZYME MATURATION PROTEIN REMP FAMILY"/>
    <property type="match status" value="1"/>
</dbReference>
<keyword evidence="7" id="KW-0249">Electron transport</keyword>
<accession>A0A0J1FPL4</accession>
<dbReference type="NCBIfam" id="TIGR00351">
    <property type="entry name" value="narI"/>
    <property type="match status" value="1"/>
</dbReference>
<keyword evidence="17" id="KW-1185">Reference proteome</keyword>
<feature type="transmembrane region" description="Helical" evidence="14">
    <location>
        <begin position="119"/>
        <end position="141"/>
    </location>
</feature>
<name>A0A0J1FPL4_9FIRM</name>
<keyword evidence="4 13" id="KW-0349">Heme</keyword>
<feature type="transmembrane region" description="Helical" evidence="14">
    <location>
        <begin position="6"/>
        <end position="24"/>
    </location>
</feature>
<dbReference type="GO" id="GO:0009055">
    <property type="term" value="F:electron transfer activity"/>
    <property type="evidence" value="ECO:0007669"/>
    <property type="project" value="TreeGrafter"/>
</dbReference>
<evidence type="ECO:0000256" key="13">
    <source>
        <dbReference type="PIRSR" id="PIRSR603816-1"/>
    </source>
</evidence>
<dbReference type="FunFam" id="1.20.950.20:FF:000001">
    <property type="entry name" value="Respiratory nitrate reductase subunit gamma"/>
    <property type="match status" value="1"/>
</dbReference>
<dbReference type="GO" id="GO:0042128">
    <property type="term" value="P:nitrate assimilation"/>
    <property type="evidence" value="ECO:0007669"/>
    <property type="project" value="UniProtKB-KW"/>
</dbReference>